<dbReference type="AlphaFoldDB" id="A0AAI8GUL3"/>
<dbReference type="GO" id="GO:0006508">
    <property type="term" value="P:proteolysis"/>
    <property type="evidence" value="ECO:0007669"/>
    <property type="project" value="InterPro"/>
</dbReference>
<dbReference type="Pfam" id="PF08284">
    <property type="entry name" value="RVP_2"/>
    <property type="match status" value="1"/>
</dbReference>
<dbReference type="Proteomes" id="UP000197058">
    <property type="component" value="Chromosome"/>
</dbReference>
<feature type="domain" description="Peptidase A2" evidence="2">
    <location>
        <begin position="27"/>
        <end position="63"/>
    </location>
</feature>
<dbReference type="InterPro" id="IPR001995">
    <property type="entry name" value="Peptidase_A2_cat"/>
</dbReference>
<dbReference type="KEGG" id="sscu:CEP64_11355"/>
<gene>
    <name evidence="3" type="ORF">CEP64_11355</name>
</gene>
<dbReference type="Gene3D" id="2.40.70.10">
    <property type="entry name" value="Acid Proteases"/>
    <property type="match status" value="2"/>
</dbReference>
<organism evidence="3 4">
    <name type="scientific">Mammaliicoccus sciuri</name>
    <name type="common">Staphylococcus sciuri</name>
    <dbReference type="NCBI Taxonomy" id="1296"/>
    <lineage>
        <taxon>Bacteria</taxon>
        <taxon>Bacillati</taxon>
        <taxon>Bacillota</taxon>
        <taxon>Bacilli</taxon>
        <taxon>Bacillales</taxon>
        <taxon>Staphylococcaceae</taxon>
        <taxon>Mammaliicoccus</taxon>
    </lineage>
</organism>
<evidence type="ECO:0000256" key="1">
    <source>
        <dbReference type="ARBA" id="ARBA00022801"/>
    </source>
</evidence>
<dbReference type="InterPro" id="IPR001969">
    <property type="entry name" value="Aspartic_peptidase_AS"/>
</dbReference>
<accession>A0AAI8GUL3</accession>
<evidence type="ECO:0000313" key="3">
    <source>
        <dbReference type="EMBL" id="ASE35175.1"/>
    </source>
</evidence>
<dbReference type="PROSITE" id="PS50175">
    <property type="entry name" value="ASP_PROT_RETROV"/>
    <property type="match status" value="1"/>
</dbReference>
<dbReference type="RefSeq" id="WP_088592557.1">
    <property type="nucleotide sequence ID" value="NZ_CP022046.2"/>
</dbReference>
<dbReference type="GO" id="GO:0004190">
    <property type="term" value="F:aspartic-type endopeptidase activity"/>
    <property type="evidence" value="ECO:0007669"/>
    <property type="project" value="InterPro"/>
</dbReference>
<dbReference type="InterPro" id="IPR018061">
    <property type="entry name" value="Retropepsins"/>
</dbReference>
<dbReference type="SUPFAM" id="SSF50630">
    <property type="entry name" value="Acid proteases"/>
    <property type="match status" value="2"/>
</dbReference>
<dbReference type="Pfam" id="PF00077">
    <property type="entry name" value="RVP"/>
    <property type="match status" value="1"/>
</dbReference>
<keyword evidence="1" id="KW-0378">Hydrolase</keyword>
<evidence type="ECO:0000259" key="2">
    <source>
        <dbReference type="PROSITE" id="PS50175"/>
    </source>
</evidence>
<dbReference type="InterPro" id="IPR021109">
    <property type="entry name" value="Peptidase_aspartic_dom_sf"/>
</dbReference>
<dbReference type="PROSITE" id="PS00141">
    <property type="entry name" value="ASP_PROTEASE"/>
    <property type="match status" value="1"/>
</dbReference>
<name>A0AAI8GUL3_MAMSC</name>
<dbReference type="EMBL" id="CP022046">
    <property type="protein sequence ID" value="ASE35175.1"/>
    <property type="molecule type" value="Genomic_DNA"/>
</dbReference>
<reference evidence="4" key="1">
    <citation type="submission" date="2017-06" db="EMBL/GenBank/DDBJ databases">
        <title>FDA dAtabase for Regulatory Grade micrObial Sequences (FDA-ARGOS): Supporting development and validation of Infectious Disease Dx tests.</title>
        <authorList>
            <person name="Goldberg B."/>
            <person name="Campos J."/>
            <person name="Tallon L."/>
            <person name="Sadzewicz L."/>
            <person name="Sengamalay N."/>
            <person name="Ott S."/>
            <person name="Godinez A."/>
            <person name="Nagaraj S."/>
            <person name="Vavikolanu K."/>
            <person name="Nadendla S."/>
            <person name="George J."/>
            <person name="Geyer C."/>
            <person name="Sichtig H."/>
        </authorList>
    </citation>
    <scope>NUCLEOTIDE SEQUENCE [LARGE SCALE GENOMIC DNA]</scope>
    <source>
        <strain evidence="4">FDAARGOS_285</strain>
    </source>
</reference>
<protein>
    <recommendedName>
        <fullName evidence="2">Peptidase A2 domain-containing protein</fullName>
    </recommendedName>
</protein>
<evidence type="ECO:0000313" key="4">
    <source>
        <dbReference type="Proteomes" id="UP000197058"/>
    </source>
</evidence>
<sequence>MINIIRKILKKRNNFIVTDVIINNKSKSFLIDTGSEKSFIKAKNNDRYKENKSKRYLVKGLGGNKIYSKTYSIPLINICGIEIQEVEFIDFKSNSILFKYLNIDGIIGWDILKRFSFSLDFKNYIIFSEKISSSHFLINIPVISNEKIPVFEVMIDSQKFKSIIDTGSTYTYCNNEQKLKKSFLESDFEKKIILGINGITFQYHAFKKYKTVTFLNKYNFQIPKLYIEESKNNNMYYEVLLGNDFLKDKILTFNHEYQYFKLSMG</sequence>
<proteinExistence type="predicted"/>